<protein>
    <submittedName>
        <fullName evidence="2">Uncharacterized protein</fullName>
    </submittedName>
</protein>
<feature type="compositionally biased region" description="Acidic residues" evidence="1">
    <location>
        <begin position="23"/>
        <end position="32"/>
    </location>
</feature>
<organism evidence="2 3">
    <name type="scientific">Cymbomonas tetramitiformis</name>
    <dbReference type="NCBI Taxonomy" id="36881"/>
    <lineage>
        <taxon>Eukaryota</taxon>
        <taxon>Viridiplantae</taxon>
        <taxon>Chlorophyta</taxon>
        <taxon>Pyramimonadophyceae</taxon>
        <taxon>Pyramimonadales</taxon>
        <taxon>Pyramimonadaceae</taxon>
        <taxon>Cymbomonas</taxon>
    </lineage>
</organism>
<dbReference type="Proteomes" id="UP001190700">
    <property type="component" value="Unassembled WGS sequence"/>
</dbReference>
<feature type="region of interest" description="Disordered" evidence="1">
    <location>
        <begin position="1"/>
        <end position="93"/>
    </location>
</feature>
<accession>A0AAE0BMB2</accession>
<sequence>MSVTYILFAPPEKRKYQERSDSENDSENDVEILYDTKDDTGLPPIAAVSGQRGTSAAAQVHENAKDDPDFHPVNSEASSENGDAEDREQADNGMLAEGHTISAEHANVAGRVGKLGVRDDDDDPDYVPEDSETLSETEDAGRWKEDEYGTLAEKHTTPEIKVFEDPSEAAEHLYENGYVLLNFMDEEEISAALEEFQRTLCEDLPEFKPKNCKRNEKWEYGCTGFGAVNTASSFHNRFVRAIRLRAHVVVAKVLDDYRKKTKHPKAEAVRLQQLFGRMSVRVRSPTSELWHQDNAETSQYGDGDYREAKISEPLPDVTFGGWIAFNQGKDPVTGESVPQGASLYSNSHGYVVPAKARRQGKNMGFGKLTYDDMTSLIEDRGGPSAGNPTLKTLVRTPPGTIFLMHQTIVHEVRAVKPPEPMFRLYLQFRLTSDDRDLLEFGNKEISPDTVSHAQDGDHRAQNVDDVCENMRVPKLPSNQMPSMYNRKGVDMNAQKPNLLRWFNLYVREEMRVVENVYVNTGLAKPLPSNMDEDSMDQDGPEKKYYVMPLHAPSLSEIRYNPKYSGMQRLDIQWDDLFPVYDEVERNILKPSVDNFGLQPTVIRRLIENLSNKRRI</sequence>
<keyword evidence="3" id="KW-1185">Reference proteome</keyword>
<gene>
    <name evidence="2" type="ORF">CYMTET_51395</name>
</gene>
<feature type="compositionally biased region" description="Basic and acidic residues" evidence="1">
    <location>
        <begin position="11"/>
        <end position="22"/>
    </location>
</feature>
<evidence type="ECO:0000313" key="2">
    <source>
        <dbReference type="EMBL" id="KAK3238604.1"/>
    </source>
</evidence>
<dbReference type="AlphaFoldDB" id="A0AAE0BMB2"/>
<proteinExistence type="predicted"/>
<comment type="caution">
    <text evidence="2">The sequence shown here is derived from an EMBL/GenBank/DDBJ whole genome shotgun (WGS) entry which is preliminary data.</text>
</comment>
<reference evidence="2 3" key="1">
    <citation type="journal article" date="2015" name="Genome Biol. Evol.">
        <title>Comparative Genomics of a Bacterivorous Green Alga Reveals Evolutionary Causalities and Consequences of Phago-Mixotrophic Mode of Nutrition.</title>
        <authorList>
            <person name="Burns J.A."/>
            <person name="Paasch A."/>
            <person name="Narechania A."/>
            <person name="Kim E."/>
        </authorList>
    </citation>
    <scope>NUCLEOTIDE SEQUENCE [LARGE SCALE GENOMIC DNA]</scope>
    <source>
        <strain evidence="2 3">PLY_AMNH</strain>
    </source>
</reference>
<feature type="region of interest" description="Disordered" evidence="1">
    <location>
        <begin position="114"/>
        <end position="140"/>
    </location>
</feature>
<feature type="compositionally biased region" description="Acidic residues" evidence="1">
    <location>
        <begin position="119"/>
        <end position="138"/>
    </location>
</feature>
<evidence type="ECO:0000256" key="1">
    <source>
        <dbReference type="SAM" id="MobiDB-lite"/>
    </source>
</evidence>
<dbReference type="Gene3D" id="2.60.120.620">
    <property type="entry name" value="q2cbj1_9rhob like domain"/>
    <property type="match status" value="1"/>
</dbReference>
<name>A0AAE0BMB2_9CHLO</name>
<evidence type="ECO:0000313" key="3">
    <source>
        <dbReference type="Proteomes" id="UP001190700"/>
    </source>
</evidence>
<dbReference type="EMBL" id="LGRX02034167">
    <property type="protein sequence ID" value="KAK3238604.1"/>
    <property type="molecule type" value="Genomic_DNA"/>
</dbReference>